<keyword evidence="4" id="KW-0067">ATP-binding</keyword>
<dbReference type="NCBIfam" id="TIGR01189">
    <property type="entry name" value="ccmA"/>
    <property type="match status" value="1"/>
</dbReference>
<dbReference type="GO" id="GO:0022857">
    <property type="term" value="F:transmembrane transporter activity"/>
    <property type="evidence" value="ECO:0007669"/>
    <property type="project" value="InterPro"/>
</dbReference>
<dbReference type="SUPFAM" id="SSF52540">
    <property type="entry name" value="P-loop containing nucleoside triphosphate hydrolases"/>
    <property type="match status" value="1"/>
</dbReference>
<evidence type="ECO:0000256" key="3">
    <source>
        <dbReference type="ARBA" id="ARBA00022748"/>
    </source>
</evidence>
<evidence type="ECO:0000256" key="4">
    <source>
        <dbReference type="ARBA" id="ARBA00022840"/>
    </source>
</evidence>
<evidence type="ECO:0000256" key="6">
    <source>
        <dbReference type="ARBA" id="ARBA00023136"/>
    </source>
</evidence>
<evidence type="ECO:0000256" key="5">
    <source>
        <dbReference type="ARBA" id="ARBA00022967"/>
    </source>
</evidence>
<feature type="domain" description="ABC transporter" evidence="7">
    <location>
        <begin position="1"/>
        <end position="195"/>
    </location>
</feature>
<dbReference type="InterPro" id="IPR005895">
    <property type="entry name" value="ABC_transptr_haem_export_CcmA"/>
</dbReference>
<dbReference type="Gene3D" id="3.40.50.300">
    <property type="entry name" value="P-loop containing nucleotide triphosphate hydrolases"/>
    <property type="match status" value="1"/>
</dbReference>
<organism evidence="8 9">
    <name type="scientific">Zymomonas mobilis</name>
    <dbReference type="NCBI Taxonomy" id="542"/>
    <lineage>
        <taxon>Bacteria</taxon>
        <taxon>Pseudomonadati</taxon>
        <taxon>Pseudomonadota</taxon>
        <taxon>Alphaproteobacteria</taxon>
        <taxon>Sphingomonadales</taxon>
        <taxon>Zymomonadaceae</taxon>
        <taxon>Zymomonas</taxon>
    </lineage>
</organism>
<evidence type="ECO:0000256" key="2">
    <source>
        <dbReference type="ARBA" id="ARBA00022741"/>
    </source>
</evidence>
<dbReference type="GO" id="GO:0017004">
    <property type="term" value="P:cytochrome complex assembly"/>
    <property type="evidence" value="ECO:0007669"/>
    <property type="project" value="UniProtKB-KW"/>
</dbReference>
<dbReference type="GO" id="GO:0016887">
    <property type="term" value="F:ATP hydrolysis activity"/>
    <property type="evidence" value="ECO:0007669"/>
    <property type="project" value="InterPro"/>
</dbReference>
<keyword evidence="1" id="KW-0813">Transport</keyword>
<dbReference type="PANTHER" id="PTHR43499">
    <property type="entry name" value="ABC TRANSPORTER I FAMILY MEMBER 1"/>
    <property type="match status" value="1"/>
</dbReference>
<dbReference type="PANTHER" id="PTHR43499:SF1">
    <property type="entry name" value="ABC TRANSPORTER I FAMILY MEMBER 1"/>
    <property type="match status" value="1"/>
</dbReference>
<keyword evidence="5" id="KW-1278">Translocase</keyword>
<dbReference type="InterPro" id="IPR027417">
    <property type="entry name" value="P-loop_NTPase"/>
</dbReference>
<accession>A0A542VZQ3</accession>
<dbReference type="GO" id="GO:0005524">
    <property type="term" value="F:ATP binding"/>
    <property type="evidence" value="ECO:0007669"/>
    <property type="project" value="UniProtKB-KW"/>
</dbReference>
<dbReference type="Pfam" id="PF00005">
    <property type="entry name" value="ABC_tran"/>
    <property type="match status" value="1"/>
</dbReference>
<keyword evidence="3" id="KW-0201">Cytochrome c-type biogenesis</keyword>
<evidence type="ECO:0000313" key="8">
    <source>
        <dbReference type="EMBL" id="TQL16788.1"/>
    </source>
</evidence>
<evidence type="ECO:0000259" key="7">
    <source>
        <dbReference type="PROSITE" id="PS50893"/>
    </source>
</evidence>
<gene>
    <name evidence="8" type="ORF">FBY58_0333</name>
</gene>
<evidence type="ECO:0000313" key="9">
    <source>
        <dbReference type="Proteomes" id="UP000316887"/>
    </source>
</evidence>
<comment type="caution">
    <text evidence="8">The sequence shown here is derived from an EMBL/GenBank/DDBJ whole genome shotgun (WGS) entry which is preliminary data.</text>
</comment>
<dbReference type="SMART" id="SM00382">
    <property type="entry name" value="AAA"/>
    <property type="match status" value="1"/>
</dbReference>
<evidence type="ECO:0000256" key="1">
    <source>
        <dbReference type="ARBA" id="ARBA00022448"/>
    </source>
</evidence>
<keyword evidence="2" id="KW-0547">Nucleotide-binding</keyword>
<reference evidence="8 9" key="1">
    <citation type="submission" date="2019-06" db="EMBL/GenBank/DDBJ databases">
        <title>Genome sequencing of Zymomonas mobilis strains for genetic engineering and biofuel applications.</title>
        <authorList>
            <person name="Teravest M."/>
        </authorList>
    </citation>
    <scope>NUCLEOTIDE SEQUENCE [LARGE SCALE GENOMIC DNA]</scope>
    <source>
        <strain evidence="8 9">AN0101</strain>
    </source>
</reference>
<protein>
    <submittedName>
        <fullName evidence="8">Heme exporter protein A</fullName>
    </submittedName>
</protein>
<dbReference type="InterPro" id="IPR003439">
    <property type="entry name" value="ABC_transporter-like_ATP-bd"/>
</dbReference>
<dbReference type="PROSITE" id="PS50893">
    <property type="entry name" value="ABC_TRANSPORTER_2"/>
    <property type="match status" value="1"/>
</dbReference>
<dbReference type="InterPro" id="IPR003593">
    <property type="entry name" value="AAA+_ATPase"/>
</dbReference>
<proteinExistence type="predicted"/>
<dbReference type="AlphaFoldDB" id="A0A542VZQ3"/>
<dbReference type="EMBL" id="VFOF01000001">
    <property type="protein sequence ID" value="TQL16788.1"/>
    <property type="molecule type" value="Genomic_DNA"/>
</dbReference>
<sequence length="195" mass="21375">MLFTHLSFEVKAGEALLITGANGIGKSSLLRLLAGFLKPFLGQIERLGRLAFADEALALDRHMSLQQALAYWAALDGFSGAEKDAMRIMALDKLAESPVRLLSTGQRKRAVLARLLASRAAIWLLDEPANGLDKASIMALLRMIEKHRDKGGVVLAVSHQGLDMADYATLSLEDFRSKNNHQSVFFDFDDESAAF</sequence>
<name>A0A542VZQ3_ZYMMB</name>
<keyword evidence="6" id="KW-0472">Membrane</keyword>
<dbReference type="Proteomes" id="UP000316887">
    <property type="component" value="Unassembled WGS sequence"/>
</dbReference>